<dbReference type="RefSeq" id="WP_131892686.1">
    <property type="nucleotide sequence ID" value="NZ_SMKU01000049.1"/>
</dbReference>
<feature type="region of interest" description="Disordered" evidence="1">
    <location>
        <begin position="33"/>
        <end position="54"/>
    </location>
</feature>
<name>A0A4R5BUK2_9ACTN</name>
<sequence length="83" mass="9559">MFIYRNANTGDEVEREERSPRLDHLNNWTLIGRPEERDADASQRPARNASEKAWRAHALANGRTEDELAGLKRDDLVALFPEE</sequence>
<proteinExistence type="predicted"/>
<dbReference type="EMBL" id="SMKU01000049">
    <property type="protein sequence ID" value="TDD90778.1"/>
    <property type="molecule type" value="Genomic_DNA"/>
</dbReference>
<dbReference type="OrthoDB" id="3542367at2"/>
<organism evidence="2 3">
    <name type="scientific">Actinomadura rubrisoli</name>
    <dbReference type="NCBI Taxonomy" id="2530368"/>
    <lineage>
        <taxon>Bacteria</taxon>
        <taxon>Bacillati</taxon>
        <taxon>Actinomycetota</taxon>
        <taxon>Actinomycetes</taxon>
        <taxon>Streptosporangiales</taxon>
        <taxon>Thermomonosporaceae</taxon>
        <taxon>Actinomadura</taxon>
    </lineage>
</organism>
<keyword evidence="3" id="KW-1185">Reference proteome</keyword>
<accession>A0A4R5BUK2</accession>
<reference evidence="2 3" key="1">
    <citation type="submission" date="2019-03" db="EMBL/GenBank/DDBJ databases">
        <title>Draft genome sequences of novel Actinobacteria.</title>
        <authorList>
            <person name="Sahin N."/>
            <person name="Ay H."/>
            <person name="Saygin H."/>
        </authorList>
    </citation>
    <scope>NUCLEOTIDE SEQUENCE [LARGE SCALE GENOMIC DNA]</scope>
    <source>
        <strain evidence="2 3">H3C3</strain>
    </source>
</reference>
<comment type="caution">
    <text evidence="2">The sequence shown here is derived from an EMBL/GenBank/DDBJ whole genome shotgun (WGS) entry which is preliminary data.</text>
</comment>
<protein>
    <submittedName>
        <fullName evidence="2">Uncharacterized protein</fullName>
    </submittedName>
</protein>
<dbReference type="AlphaFoldDB" id="A0A4R5BUK2"/>
<evidence type="ECO:0000313" key="2">
    <source>
        <dbReference type="EMBL" id="TDD90778.1"/>
    </source>
</evidence>
<feature type="region of interest" description="Disordered" evidence="1">
    <location>
        <begin position="1"/>
        <end position="20"/>
    </location>
</feature>
<evidence type="ECO:0000313" key="3">
    <source>
        <dbReference type="Proteomes" id="UP000294513"/>
    </source>
</evidence>
<dbReference type="Proteomes" id="UP000294513">
    <property type="component" value="Unassembled WGS sequence"/>
</dbReference>
<evidence type="ECO:0000256" key="1">
    <source>
        <dbReference type="SAM" id="MobiDB-lite"/>
    </source>
</evidence>
<gene>
    <name evidence="2" type="ORF">E1298_12820</name>
</gene>